<dbReference type="Pfam" id="PF01466">
    <property type="entry name" value="Skp1"/>
    <property type="match status" value="1"/>
</dbReference>
<dbReference type="SMART" id="SM00512">
    <property type="entry name" value="Skp1"/>
    <property type="match status" value="1"/>
</dbReference>
<dbReference type="PIRSF" id="PIRSF028729">
    <property type="entry name" value="E3_ubiquit_lig_SCF_Skp"/>
    <property type="match status" value="1"/>
</dbReference>
<organism evidence="6">
    <name type="scientific">Spumella elongata</name>
    <dbReference type="NCBI Taxonomy" id="89044"/>
    <lineage>
        <taxon>Eukaryota</taxon>
        <taxon>Sar</taxon>
        <taxon>Stramenopiles</taxon>
        <taxon>Ochrophyta</taxon>
        <taxon>Chrysophyceae</taxon>
        <taxon>Chromulinales</taxon>
        <taxon>Chromulinaceae</taxon>
        <taxon>Spumella</taxon>
    </lineage>
</organism>
<evidence type="ECO:0008006" key="7">
    <source>
        <dbReference type="Google" id="ProtNLM"/>
    </source>
</evidence>
<dbReference type="UniPathway" id="UPA00143"/>
<accession>A0A7S3MBH0</accession>
<dbReference type="GO" id="GO:0016567">
    <property type="term" value="P:protein ubiquitination"/>
    <property type="evidence" value="ECO:0007669"/>
    <property type="project" value="UniProtKB-UniPathway"/>
</dbReference>
<dbReference type="CDD" id="cd18322">
    <property type="entry name" value="BTB_POZ_SKP1"/>
    <property type="match status" value="1"/>
</dbReference>
<dbReference type="AlphaFoldDB" id="A0A7S3MBH0"/>
<sequence length="172" mass="19353">MSSFAAESKTEGIKLISHEGESFSVPIEVAKMSALVSTMLSGDEEEDQDKEIPLPNVKAPILAKVIEFCKHHVTDPMTPFEKPLKDADLTKLIQEFYATFIMSTDNDTLYHLTLAANYLDISPLLDLCSARIASFIKDKTVEQIRENLNIVCDFTPEEEAQVREENKWADDL</sequence>
<comment type="pathway">
    <text evidence="3">Protein modification; protein ubiquitination.</text>
</comment>
<proteinExistence type="inferred from homology"/>
<evidence type="ECO:0000256" key="1">
    <source>
        <dbReference type="ARBA" id="ARBA00009993"/>
    </source>
</evidence>
<evidence type="ECO:0000313" key="6">
    <source>
        <dbReference type="EMBL" id="CAE0294595.1"/>
    </source>
</evidence>
<dbReference type="Pfam" id="PF03931">
    <property type="entry name" value="Skp1_POZ"/>
    <property type="match status" value="1"/>
</dbReference>
<feature type="domain" description="SKP1 component dimerisation" evidence="4">
    <location>
        <begin position="123"/>
        <end position="169"/>
    </location>
</feature>
<evidence type="ECO:0000259" key="5">
    <source>
        <dbReference type="Pfam" id="PF03931"/>
    </source>
</evidence>
<gene>
    <name evidence="6" type="ORF">SELO1098_LOCUS23447</name>
</gene>
<dbReference type="InterPro" id="IPR001232">
    <property type="entry name" value="SKP1-like"/>
</dbReference>
<dbReference type="InterPro" id="IPR036296">
    <property type="entry name" value="SKP1-like_dim_sf"/>
</dbReference>
<keyword evidence="2 3" id="KW-0833">Ubl conjugation pathway</keyword>
<dbReference type="PANTHER" id="PTHR11165">
    <property type="entry name" value="SKP1"/>
    <property type="match status" value="1"/>
</dbReference>
<dbReference type="SUPFAM" id="SSF81382">
    <property type="entry name" value="Skp1 dimerisation domain-like"/>
    <property type="match status" value="1"/>
</dbReference>
<evidence type="ECO:0000259" key="4">
    <source>
        <dbReference type="Pfam" id="PF01466"/>
    </source>
</evidence>
<dbReference type="SUPFAM" id="SSF54695">
    <property type="entry name" value="POZ domain"/>
    <property type="match status" value="1"/>
</dbReference>
<dbReference type="InterPro" id="IPR011333">
    <property type="entry name" value="SKP1/BTB/POZ_sf"/>
</dbReference>
<evidence type="ECO:0000256" key="3">
    <source>
        <dbReference type="PIRNR" id="PIRNR028729"/>
    </source>
</evidence>
<dbReference type="InterPro" id="IPR016072">
    <property type="entry name" value="Skp1_comp_dimer"/>
</dbReference>
<dbReference type="Gene3D" id="3.30.710.10">
    <property type="entry name" value="Potassium Channel Kv1.1, Chain A"/>
    <property type="match status" value="1"/>
</dbReference>
<dbReference type="GO" id="GO:0006511">
    <property type="term" value="P:ubiquitin-dependent protein catabolic process"/>
    <property type="evidence" value="ECO:0007669"/>
    <property type="project" value="InterPro"/>
</dbReference>
<evidence type="ECO:0000256" key="2">
    <source>
        <dbReference type="ARBA" id="ARBA00022786"/>
    </source>
</evidence>
<reference evidence="6" key="1">
    <citation type="submission" date="2021-01" db="EMBL/GenBank/DDBJ databases">
        <authorList>
            <person name="Corre E."/>
            <person name="Pelletier E."/>
            <person name="Niang G."/>
            <person name="Scheremetjew M."/>
            <person name="Finn R."/>
            <person name="Kale V."/>
            <person name="Holt S."/>
            <person name="Cochrane G."/>
            <person name="Meng A."/>
            <person name="Brown T."/>
            <person name="Cohen L."/>
        </authorList>
    </citation>
    <scope>NUCLEOTIDE SEQUENCE</scope>
    <source>
        <strain evidence="6">CCAP 955/1</strain>
    </source>
</reference>
<dbReference type="InterPro" id="IPR016897">
    <property type="entry name" value="SKP1"/>
</dbReference>
<protein>
    <recommendedName>
        <fullName evidence="7">SKP1-like protein</fullName>
    </recommendedName>
</protein>
<feature type="domain" description="SKP1 component POZ" evidence="5">
    <location>
        <begin position="13"/>
        <end position="73"/>
    </location>
</feature>
<comment type="similarity">
    <text evidence="1 3">Belongs to the SKP1 family.</text>
</comment>
<dbReference type="FunFam" id="3.30.710.10:FF:000026">
    <property type="entry name" value="E3 ubiquitin ligase complex SCF subunit"/>
    <property type="match status" value="1"/>
</dbReference>
<name>A0A7S3MBH0_9STRA</name>
<dbReference type="InterPro" id="IPR016073">
    <property type="entry name" value="Skp1_comp_POZ"/>
</dbReference>
<dbReference type="EMBL" id="HBIC01045986">
    <property type="protein sequence ID" value="CAE0294595.1"/>
    <property type="molecule type" value="Transcribed_RNA"/>
</dbReference>